<dbReference type="PANTHER" id="PTHR43132">
    <property type="entry name" value="ARSENICAL RESISTANCE OPERON REPRESSOR ARSR-RELATED"/>
    <property type="match status" value="1"/>
</dbReference>
<dbReference type="NCBIfam" id="NF033788">
    <property type="entry name" value="HTH_metalloreg"/>
    <property type="match status" value="1"/>
</dbReference>
<keyword evidence="1" id="KW-0805">Transcription regulation</keyword>
<dbReference type="GO" id="GO:0003677">
    <property type="term" value="F:DNA binding"/>
    <property type="evidence" value="ECO:0007669"/>
    <property type="project" value="UniProtKB-KW"/>
</dbReference>
<dbReference type="SUPFAM" id="SSF46785">
    <property type="entry name" value="Winged helix' DNA-binding domain"/>
    <property type="match status" value="1"/>
</dbReference>
<dbReference type="PRINTS" id="PR00778">
    <property type="entry name" value="HTHARSR"/>
</dbReference>
<dbReference type="PROSITE" id="PS50987">
    <property type="entry name" value="HTH_ARSR_2"/>
    <property type="match status" value="1"/>
</dbReference>
<protein>
    <submittedName>
        <fullName evidence="5">DNA-binding transcriptional ArsR family regulator</fullName>
    </submittedName>
</protein>
<evidence type="ECO:0000256" key="3">
    <source>
        <dbReference type="ARBA" id="ARBA00023163"/>
    </source>
</evidence>
<dbReference type="Proteomes" id="UP000754495">
    <property type="component" value="Unassembled WGS sequence"/>
</dbReference>
<keyword evidence="3" id="KW-0804">Transcription</keyword>
<keyword evidence="6" id="KW-1185">Reference proteome</keyword>
<reference evidence="5 6" key="1">
    <citation type="submission" date="2020-03" db="EMBL/GenBank/DDBJ databases">
        <title>Sequencing the genomes of 1000 actinobacteria strains.</title>
        <authorList>
            <person name="Klenk H.-P."/>
        </authorList>
    </citation>
    <scope>NUCLEOTIDE SEQUENCE [LARGE SCALE GENOMIC DNA]</scope>
    <source>
        <strain evidence="5 6">DSM 45668</strain>
    </source>
</reference>
<dbReference type="RefSeq" id="WP_167113142.1">
    <property type="nucleotide sequence ID" value="NZ_JAANOU010000001.1"/>
</dbReference>
<evidence type="ECO:0000256" key="2">
    <source>
        <dbReference type="ARBA" id="ARBA00023125"/>
    </source>
</evidence>
<proteinExistence type="predicted"/>
<dbReference type="PANTHER" id="PTHR43132:SF8">
    <property type="entry name" value="HTH-TYPE TRANSCRIPTIONAL REGULATOR KMTR"/>
    <property type="match status" value="1"/>
</dbReference>
<accession>A0ABX0SUZ2</accession>
<feature type="domain" description="HTH arsR-type" evidence="4">
    <location>
        <begin position="9"/>
        <end position="104"/>
    </location>
</feature>
<dbReference type="InterPro" id="IPR051011">
    <property type="entry name" value="Metal_resp_trans_reg"/>
</dbReference>
<dbReference type="InterPro" id="IPR036388">
    <property type="entry name" value="WH-like_DNA-bd_sf"/>
</dbReference>
<evidence type="ECO:0000313" key="5">
    <source>
        <dbReference type="EMBL" id="NIH79747.1"/>
    </source>
</evidence>
<dbReference type="InterPro" id="IPR036390">
    <property type="entry name" value="WH_DNA-bd_sf"/>
</dbReference>
<gene>
    <name evidence="5" type="ORF">FHX46_002277</name>
</gene>
<dbReference type="Gene3D" id="1.10.10.10">
    <property type="entry name" value="Winged helix-like DNA-binding domain superfamily/Winged helix DNA-binding domain"/>
    <property type="match status" value="1"/>
</dbReference>
<keyword evidence="2 5" id="KW-0238">DNA-binding</keyword>
<organism evidence="5 6">
    <name type="scientific">Amycolatopsis viridis</name>
    <dbReference type="NCBI Taxonomy" id="185678"/>
    <lineage>
        <taxon>Bacteria</taxon>
        <taxon>Bacillati</taxon>
        <taxon>Actinomycetota</taxon>
        <taxon>Actinomycetes</taxon>
        <taxon>Pseudonocardiales</taxon>
        <taxon>Pseudonocardiaceae</taxon>
        <taxon>Amycolatopsis</taxon>
    </lineage>
</organism>
<dbReference type="InterPro" id="IPR011991">
    <property type="entry name" value="ArsR-like_HTH"/>
</dbReference>
<name>A0ABX0SUZ2_9PSEU</name>
<dbReference type="CDD" id="cd00090">
    <property type="entry name" value="HTH_ARSR"/>
    <property type="match status" value="1"/>
</dbReference>
<comment type="caution">
    <text evidence="5">The sequence shown here is derived from an EMBL/GenBank/DDBJ whole genome shotgun (WGS) entry which is preliminary data.</text>
</comment>
<evidence type="ECO:0000256" key="1">
    <source>
        <dbReference type="ARBA" id="ARBA00023015"/>
    </source>
</evidence>
<evidence type="ECO:0000259" key="4">
    <source>
        <dbReference type="PROSITE" id="PS50987"/>
    </source>
</evidence>
<dbReference type="Pfam" id="PF01022">
    <property type="entry name" value="HTH_5"/>
    <property type="match status" value="1"/>
</dbReference>
<dbReference type="EMBL" id="JAANOU010000001">
    <property type="protein sequence ID" value="NIH79747.1"/>
    <property type="molecule type" value="Genomic_DNA"/>
</dbReference>
<sequence length="242" mass="25456">MTSLGWTSAEQPVVATVTGLARELADPIRLTVLQLLAHEGPHGMTQLADVLGVTPARLGNHLAKLRQAGLVTTEQSGRHVTYRLADPAITVVLDALADYAGGALPLPSPAAPPERLCYDHAAGRLGVAVLDHLLAADALRRRDDTDELELGPRAAEVLGRWRIDPAALSASRRKTATSCLDRTLRRPHLGGALGHAILTGLRAEGIVDVDADGRTLTLRPGAGRRLAELLPGLDLTPRAAAG</sequence>
<evidence type="ECO:0000313" key="6">
    <source>
        <dbReference type="Proteomes" id="UP000754495"/>
    </source>
</evidence>
<dbReference type="InterPro" id="IPR001845">
    <property type="entry name" value="HTH_ArsR_DNA-bd_dom"/>
</dbReference>
<dbReference type="SMART" id="SM00418">
    <property type="entry name" value="HTH_ARSR"/>
    <property type="match status" value="1"/>
</dbReference>